<evidence type="ECO:0000256" key="1">
    <source>
        <dbReference type="SAM" id="MobiDB-lite"/>
    </source>
</evidence>
<dbReference type="Pfam" id="PF13730">
    <property type="entry name" value="HTH_36"/>
    <property type="match status" value="1"/>
</dbReference>
<dbReference type="Gene3D" id="1.10.10.10">
    <property type="entry name" value="Winged helix-like DNA-binding domain superfamily/Winged helix DNA-binding domain"/>
    <property type="match status" value="1"/>
</dbReference>
<proteinExistence type="predicted"/>
<gene>
    <name evidence="2" type="ORF">LCGC14_0798200</name>
</gene>
<dbReference type="InterPro" id="IPR036390">
    <property type="entry name" value="WH_DNA-bd_sf"/>
</dbReference>
<dbReference type="EMBL" id="LAZR01002135">
    <property type="protein sequence ID" value="KKN34007.1"/>
    <property type="molecule type" value="Genomic_DNA"/>
</dbReference>
<accession>A0A0F9QAB7</accession>
<sequence>MSVGQVHLYVRDRDFRALGKGSHALKQVLERLAWFADEDGMSVFPKMQTIADALGVTKRGVRFRMRALEEKGFVTVVEEARQHRPRVYRIDVDKILGLPLTETGRNRLARETLAAPKDPAEPGGKSTSSGESRGEKSVAQGGNLGYPGGKSTSPHIDEESLQESKQESSAREAGGAHGPGGADAPPACAVWRDNQAALEALASWPLLERAIPDHDDGEVLTLAVEAPVVGFAILAWAAREAEAVLGRRLACRVRRWVQPSLIQRGIQKVGATDASAHRRDGEIVTLQDPAWRMWQAKATELGAPEIGAITALCLPDDLDQTGLTLFVGSVAIANMLAEDGGKAVARVLGVPIRTRFLWCMDMVLDARAAADRGETGLQGREAI</sequence>
<feature type="region of interest" description="Disordered" evidence="1">
    <location>
        <begin position="111"/>
        <end position="187"/>
    </location>
</feature>
<dbReference type="SUPFAM" id="SSF46785">
    <property type="entry name" value="Winged helix' DNA-binding domain"/>
    <property type="match status" value="1"/>
</dbReference>
<dbReference type="InterPro" id="IPR036388">
    <property type="entry name" value="WH-like_DNA-bd_sf"/>
</dbReference>
<comment type="caution">
    <text evidence="2">The sequence shown here is derived from an EMBL/GenBank/DDBJ whole genome shotgun (WGS) entry which is preliminary data.</text>
</comment>
<evidence type="ECO:0000313" key="2">
    <source>
        <dbReference type="EMBL" id="KKN34007.1"/>
    </source>
</evidence>
<evidence type="ECO:0008006" key="3">
    <source>
        <dbReference type="Google" id="ProtNLM"/>
    </source>
</evidence>
<protein>
    <recommendedName>
        <fullName evidence="3">Helix-turn-helix domain-containing protein</fullName>
    </recommendedName>
</protein>
<organism evidence="2">
    <name type="scientific">marine sediment metagenome</name>
    <dbReference type="NCBI Taxonomy" id="412755"/>
    <lineage>
        <taxon>unclassified sequences</taxon>
        <taxon>metagenomes</taxon>
        <taxon>ecological metagenomes</taxon>
    </lineage>
</organism>
<reference evidence="2" key="1">
    <citation type="journal article" date="2015" name="Nature">
        <title>Complex archaea that bridge the gap between prokaryotes and eukaryotes.</title>
        <authorList>
            <person name="Spang A."/>
            <person name="Saw J.H."/>
            <person name="Jorgensen S.L."/>
            <person name="Zaremba-Niedzwiedzka K."/>
            <person name="Martijn J."/>
            <person name="Lind A.E."/>
            <person name="van Eijk R."/>
            <person name="Schleper C."/>
            <person name="Guy L."/>
            <person name="Ettema T.J."/>
        </authorList>
    </citation>
    <scope>NUCLEOTIDE SEQUENCE</scope>
</reference>
<name>A0A0F9QAB7_9ZZZZ</name>
<dbReference type="AlphaFoldDB" id="A0A0F9QAB7"/>
<feature type="compositionally biased region" description="Basic and acidic residues" evidence="1">
    <location>
        <begin position="155"/>
        <end position="170"/>
    </location>
</feature>